<dbReference type="Pfam" id="PF06305">
    <property type="entry name" value="LapA_dom"/>
    <property type="match status" value="1"/>
</dbReference>
<evidence type="ECO:0000256" key="5">
    <source>
        <dbReference type="SAM" id="Coils"/>
    </source>
</evidence>
<organism evidence="8 9">
    <name type="scientific">Marinobacterium lacunae</name>
    <dbReference type="NCBI Taxonomy" id="1232683"/>
    <lineage>
        <taxon>Bacteria</taxon>
        <taxon>Pseudomonadati</taxon>
        <taxon>Pseudomonadota</taxon>
        <taxon>Gammaproteobacteria</taxon>
        <taxon>Oceanospirillales</taxon>
        <taxon>Oceanospirillaceae</taxon>
        <taxon>Marinobacterium</taxon>
    </lineage>
</organism>
<feature type="coiled-coil region" evidence="5">
    <location>
        <begin position="68"/>
        <end position="95"/>
    </location>
</feature>
<evidence type="ECO:0000256" key="6">
    <source>
        <dbReference type="SAM" id="Phobius"/>
    </source>
</evidence>
<keyword evidence="5" id="KW-0175">Coiled coil</keyword>
<evidence type="ECO:0000256" key="4">
    <source>
        <dbReference type="ARBA" id="ARBA00023136"/>
    </source>
</evidence>
<dbReference type="RefSeq" id="WP_036182885.1">
    <property type="nucleotide sequence ID" value="NZ_JMQN01000011.1"/>
</dbReference>
<evidence type="ECO:0000256" key="3">
    <source>
        <dbReference type="ARBA" id="ARBA00022989"/>
    </source>
</evidence>
<dbReference type="STRING" id="1232683.ADIMK_0383"/>
<reference evidence="8 9" key="1">
    <citation type="submission" date="2014-04" db="EMBL/GenBank/DDBJ databases">
        <title>Marinobacterium kochiensis sp. nov., isolated from sediment sample collected from Kochi backwaters in Kerala, India.</title>
        <authorList>
            <person name="Singh A."/>
            <person name="Pinnaka A.K."/>
        </authorList>
    </citation>
    <scope>NUCLEOTIDE SEQUENCE [LARGE SCALE GENOMIC DNA]</scope>
    <source>
        <strain evidence="8 9">AK27</strain>
    </source>
</reference>
<evidence type="ECO:0000313" key="9">
    <source>
        <dbReference type="Proteomes" id="UP000028252"/>
    </source>
</evidence>
<feature type="domain" description="Lipopolysaccharide assembly protein A" evidence="7">
    <location>
        <begin position="27"/>
        <end position="89"/>
    </location>
</feature>
<dbReference type="PATRIC" id="fig|1232683.4.peg.378"/>
<sequence>MNWLKTLLATVIGLVIIAVGILFTVHNTEPVSIDLVFVQLPEATLSLWLILAFVTGGVCGVLLSTLTILALKTRLRSAQRKVNSSRQEIDRLRTAALKDSA</sequence>
<dbReference type="AlphaFoldDB" id="A0A081G3S1"/>
<keyword evidence="1" id="KW-1003">Cell membrane</keyword>
<dbReference type="InterPro" id="IPR010445">
    <property type="entry name" value="LapA_dom"/>
</dbReference>
<dbReference type="EMBL" id="JMQN01000011">
    <property type="protein sequence ID" value="KEA65426.1"/>
    <property type="molecule type" value="Genomic_DNA"/>
</dbReference>
<keyword evidence="3 6" id="KW-1133">Transmembrane helix</keyword>
<feature type="transmembrane region" description="Helical" evidence="6">
    <location>
        <begin position="45"/>
        <end position="71"/>
    </location>
</feature>
<keyword evidence="9" id="KW-1185">Reference proteome</keyword>
<protein>
    <recommendedName>
        <fullName evidence="7">Lipopolysaccharide assembly protein A domain-containing protein</fullName>
    </recommendedName>
</protein>
<accession>A0A081G3S1</accession>
<name>A0A081G3S1_9GAMM</name>
<proteinExistence type="predicted"/>
<dbReference type="GO" id="GO:0005886">
    <property type="term" value="C:plasma membrane"/>
    <property type="evidence" value="ECO:0007669"/>
    <property type="project" value="InterPro"/>
</dbReference>
<keyword evidence="2 6" id="KW-0812">Transmembrane</keyword>
<comment type="caution">
    <text evidence="8">The sequence shown here is derived from an EMBL/GenBank/DDBJ whole genome shotgun (WGS) entry which is preliminary data.</text>
</comment>
<evidence type="ECO:0000313" key="8">
    <source>
        <dbReference type="EMBL" id="KEA65426.1"/>
    </source>
</evidence>
<dbReference type="eggNOG" id="ENOG5032Z3I">
    <property type="taxonomic scope" value="Bacteria"/>
</dbReference>
<dbReference type="OrthoDB" id="6121208at2"/>
<keyword evidence="4 6" id="KW-0472">Membrane</keyword>
<gene>
    <name evidence="8" type="ORF">ADIMK_0383</name>
</gene>
<dbReference type="Proteomes" id="UP000028252">
    <property type="component" value="Unassembled WGS sequence"/>
</dbReference>
<evidence type="ECO:0000256" key="2">
    <source>
        <dbReference type="ARBA" id="ARBA00022692"/>
    </source>
</evidence>
<feature type="transmembrane region" description="Helical" evidence="6">
    <location>
        <begin position="7"/>
        <end position="25"/>
    </location>
</feature>
<evidence type="ECO:0000259" key="7">
    <source>
        <dbReference type="Pfam" id="PF06305"/>
    </source>
</evidence>
<evidence type="ECO:0000256" key="1">
    <source>
        <dbReference type="ARBA" id="ARBA00022475"/>
    </source>
</evidence>